<name>A0A9W3X6B7_LACJH</name>
<sequence length="76" mass="9118">MLLHIINSNKEMWNLKDIERTFKLNKEEALNFEKELLKYGFLMIDDYFCDDLNSIGNLLQKWISIKQHGTPRFPTL</sequence>
<evidence type="ECO:0000313" key="1">
    <source>
        <dbReference type="EMBL" id="AOG27195.1"/>
    </source>
</evidence>
<protein>
    <submittedName>
        <fullName evidence="1">Uncharacterized protein</fullName>
    </submittedName>
</protein>
<gene>
    <name evidence="1" type="ORF">BBP16_10200</name>
</gene>
<organism evidence="1 2">
    <name type="scientific">Lactobacillus johnsonii</name>
    <dbReference type="NCBI Taxonomy" id="33959"/>
    <lineage>
        <taxon>Bacteria</taxon>
        <taxon>Bacillati</taxon>
        <taxon>Bacillota</taxon>
        <taxon>Bacilli</taxon>
        <taxon>Lactobacillales</taxon>
        <taxon>Lactobacillaceae</taxon>
        <taxon>Lactobacillus</taxon>
    </lineage>
</organism>
<evidence type="ECO:0000313" key="2">
    <source>
        <dbReference type="Proteomes" id="UP000094691"/>
    </source>
</evidence>
<reference evidence="1 2" key="1">
    <citation type="submission" date="2016-07" db="EMBL/GenBank/DDBJ databases">
        <title>Genome sequencing project for further understanding the molecular mechanisms of preventing non-alcoholic fatty liver disease.</title>
        <authorList>
            <person name="Wang H."/>
        </authorList>
    </citation>
    <scope>NUCLEOTIDE SEQUENCE [LARGE SCALE GENOMIC DNA]</scope>
    <source>
        <strain evidence="1 2">BS15</strain>
        <plasmid evidence="2">unnamed1</plasmid>
    </source>
</reference>
<dbReference type="EMBL" id="CP016630">
    <property type="protein sequence ID" value="AOG27195.1"/>
    <property type="molecule type" value="Genomic_DNA"/>
</dbReference>
<dbReference type="Proteomes" id="UP000094691">
    <property type="component" value="Plasmid LJBSp1"/>
</dbReference>
<accession>A0A9W3X6B7</accession>
<proteinExistence type="predicted"/>
<geneLocation type="plasmid" evidence="2">
    <name>unnamed1</name>
</geneLocation>
<keyword evidence="1" id="KW-0614">Plasmid</keyword>
<dbReference type="AlphaFoldDB" id="A0A9W3X6B7"/>